<sequence length="244" mass="27207">MLNTIGAEWIKLRTTMSFWLTSLLVVFFGVLFGALFGALSQDQELSTTVLLGGIYPFSMIVIVIQAVMIITTEYRFGYQTTTYLAQPRRWIVAIAKLLLYVLIGVILTFFTVVATLVIARLFKPDSTFNPFTDEAAHRAMWVFPATAAMVITLSQGVGLLLRQTAGAVSLVLMWFLLIETVLTLIPRIGKHLGDWAPFMNLGIFVNDSAKPDGVMNSSQAGWYFLAWAVSLWIIGLIFLIRRDA</sequence>
<reference evidence="1 2" key="1">
    <citation type="submission" date="2019-12" db="EMBL/GenBank/DDBJ databases">
        <title>Corynebacterium sp. nov., isolated from feces of the Anser Albifrons in China.</title>
        <authorList>
            <person name="Liu Q."/>
        </authorList>
    </citation>
    <scope>NUCLEOTIDE SEQUENCE [LARGE SCALE GENOMIC DNA]</scope>
    <source>
        <strain evidence="1 2">4H37-19</strain>
    </source>
</reference>
<accession>A0A7H0SRB6</accession>
<dbReference type="AlphaFoldDB" id="A0A7H0SRB6"/>
<proteinExistence type="predicted"/>
<keyword evidence="2" id="KW-1185">Reference proteome</keyword>
<name>A0A7H0SRB6_9CORY</name>
<dbReference type="KEGG" id="cpoy:GP475_10970"/>
<dbReference type="EMBL" id="CP046884">
    <property type="protein sequence ID" value="QNQ91091.1"/>
    <property type="molecule type" value="Genomic_DNA"/>
</dbReference>
<protein>
    <submittedName>
        <fullName evidence="1">Multidrug ABC transporter permease</fullName>
    </submittedName>
</protein>
<organism evidence="1 2">
    <name type="scientific">Corynebacterium poyangense</name>
    <dbReference type="NCBI Taxonomy" id="2684405"/>
    <lineage>
        <taxon>Bacteria</taxon>
        <taxon>Bacillati</taxon>
        <taxon>Actinomycetota</taxon>
        <taxon>Actinomycetes</taxon>
        <taxon>Mycobacteriales</taxon>
        <taxon>Corynebacteriaceae</taxon>
        <taxon>Corynebacterium</taxon>
    </lineage>
</organism>
<gene>
    <name evidence="1" type="ORF">GP475_10970</name>
</gene>
<evidence type="ECO:0000313" key="1">
    <source>
        <dbReference type="EMBL" id="QNQ91091.1"/>
    </source>
</evidence>
<evidence type="ECO:0000313" key="2">
    <source>
        <dbReference type="Proteomes" id="UP000516320"/>
    </source>
</evidence>
<dbReference type="Proteomes" id="UP000516320">
    <property type="component" value="Chromosome"/>
</dbReference>
<dbReference type="RefSeq" id="WP_187974404.1">
    <property type="nucleotide sequence ID" value="NZ_CP046884.1"/>
</dbReference>